<evidence type="ECO:0000313" key="2">
    <source>
        <dbReference type="Proteomes" id="UP001567538"/>
    </source>
</evidence>
<gene>
    <name evidence="1" type="ORF">AAHA92_13378</name>
</gene>
<organism evidence="1 2">
    <name type="scientific">Salvia divinorum</name>
    <name type="common">Maria pastora</name>
    <name type="synonym">Diviner's sage</name>
    <dbReference type="NCBI Taxonomy" id="28513"/>
    <lineage>
        <taxon>Eukaryota</taxon>
        <taxon>Viridiplantae</taxon>
        <taxon>Streptophyta</taxon>
        <taxon>Embryophyta</taxon>
        <taxon>Tracheophyta</taxon>
        <taxon>Spermatophyta</taxon>
        <taxon>Magnoliopsida</taxon>
        <taxon>eudicotyledons</taxon>
        <taxon>Gunneridae</taxon>
        <taxon>Pentapetalae</taxon>
        <taxon>asterids</taxon>
        <taxon>lamiids</taxon>
        <taxon>Lamiales</taxon>
        <taxon>Lamiaceae</taxon>
        <taxon>Nepetoideae</taxon>
        <taxon>Mentheae</taxon>
        <taxon>Salviinae</taxon>
        <taxon>Salvia</taxon>
        <taxon>Salvia subgen. Calosphace</taxon>
    </lineage>
</organism>
<dbReference type="AlphaFoldDB" id="A0ABD1H827"/>
<protein>
    <submittedName>
        <fullName evidence="1">Uncharacterized protein</fullName>
    </submittedName>
</protein>
<proteinExistence type="predicted"/>
<keyword evidence="2" id="KW-1185">Reference proteome</keyword>
<sequence>MTLGSIDEEMTRCICPFTLLALNAIFQYSLMNYSGEFTGAGDRKWKSAVNLTGKALGGNEGNADAMNKNKRHLSGGIPPLCKHTGWSYPFITI</sequence>
<reference evidence="1 2" key="1">
    <citation type="submission" date="2024-06" db="EMBL/GenBank/DDBJ databases">
        <title>A chromosome level genome sequence of Diviner's sage (Salvia divinorum).</title>
        <authorList>
            <person name="Ford S.A."/>
            <person name="Ro D.-K."/>
            <person name="Ness R.W."/>
            <person name="Phillips M.A."/>
        </authorList>
    </citation>
    <scope>NUCLEOTIDE SEQUENCE [LARGE SCALE GENOMIC DNA]</scope>
    <source>
        <strain evidence="1">SAF-2024a</strain>
        <tissue evidence="1">Leaf</tissue>
    </source>
</reference>
<accession>A0ABD1H827</accession>
<name>A0ABD1H827_SALDI</name>
<comment type="caution">
    <text evidence="1">The sequence shown here is derived from an EMBL/GenBank/DDBJ whole genome shotgun (WGS) entry which is preliminary data.</text>
</comment>
<dbReference type="Proteomes" id="UP001567538">
    <property type="component" value="Unassembled WGS sequence"/>
</dbReference>
<evidence type="ECO:0000313" key="1">
    <source>
        <dbReference type="EMBL" id="KAL1552601.1"/>
    </source>
</evidence>
<dbReference type="EMBL" id="JBEAFC010000006">
    <property type="protein sequence ID" value="KAL1552601.1"/>
    <property type="molecule type" value="Genomic_DNA"/>
</dbReference>